<dbReference type="PANTHER" id="PTHR30055:SF174">
    <property type="entry name" value="TRANSCRIPTIONAL REGULATORY PROTEIN (PROBABLY TETR-FAMILY)-RELATED"/>
    <property type="match status" value="1"/>
</dbReference>
<proteinExistence type="predicted"/>
<comment type="caution">
    <text evidence="4">The sequence shown here is derived from an EMBL/GenBank/DDBJ whole genome shotgun (WGS) entry which is preliminary data.</text>
</comment>
<dbReference type="GO" id="GO:0000976">
    <property type="term" value="F:transcription cis-regulatory region binding"/>
    <property type="evidence" value="ECO:0007669"/>
    <property type="project" value="TreeGrafter"/>
</dbReference>
<dbReference type="InterPro" id="IPR009057">
    <property type="entry name" value="Homeodomain-like_sf"/>
</dbReference>
<accession>H5THU1</accession>
<dbReference type="Gene3D" id="1.10.357.10">
    <property type="entry name" value="Tetracycline Repressor, domain 2"/>
    <property type="match status" value="1"/>
</dbReference>
<reference evidence="4" key="1">
    <citation type="submission" date="2012-02" db="EMBL/GenBank/DDBJ databases">
        <title>Whole genome shotgun sequence of Gordonia otitidis NBRC 100426.</title>
        <authorList>
            <person name="Yoshida I."/>
            <person name="Hosoyama A."/>
            <person name="Tsuchikane K."/>
            <person name="Katsumata H."/>
            <person name="Yamazaki S."/>
            <person name="Fujita N."/>
        </authorList>
    </citation>
    <scope>NUCLEOTIDE SEQUENCE [LARGE SCALE GENOMIC DNA]</scope>
    <source>
        <strain evidence="4">NBRC 100426</strain>
    </source>
</reference>
<dbReference type="EMBL" id="BAFB01000036">
    <property type="protein sequence ID" value="GAB33049.1"/>
    <property type="molecule type" value="Genomic_DNA"/>
</dbReference>
<gene>
    <name evidence="4" type="ORF">GOOTI_036_00600</name>
</gene>
<dbReference type="AlphaFoldDB" id="H5THU1"/>
<dbReference type="PANTHER" id="PTHR30055">
    <property type="entry name" value="HTH-TYPE TRANSCRIPTIONAL REGULATOR RUTR"/>
    <property type="match status" value="1"/>
</dbReference>
<dbReference type="SUPFAM" id="SSF46689">
    <property type="entry name" value="Homeodomain-like"/>
    <property type="match status" value="1"/>
</dbReference>
<dbReference type="GO" id="GO:0003700">
    <property type="term" value="F:DNA-binding transcription factor activity"/>
    <property type="evidence" value="ECO:0007669"/>
    <property type="project" value="TreeGrafter"/>
</dbReference>
<dbReference type="RefSeq" id="WP_007237309.1">
    <property type="nucleotide sequence ID" value="NZ_BAFB01000036.1"/>
</dbReference>
<feature type="domain" description="HTH tetR-type" evidence="3">
    <location>
        <begin position="10"/>
        <end position="71"/>
    </location>
</feature>
<keyword evidence="5" id="KW-1185">Reference proteome</keyword>
<dbReference type="InterPro" id="IPR001647">
    <property type="entry name" value="HTH_TetR"/>
</dbReference>
<dbReference type="Pfam" id="PF00440">
    <property type="entry name" value="TetR_N"/>
    <property type="match status" value="1"/>
</dbReference>
<dbReference type="Proteomes" id="UP000005038">
    <property type="component" value="Unassembled WGS sequence"/>
</dbReference>
<evidence type="ECO:0000313" key="5">
    <source>
        <dbReference type="Proteomes" id="UP000005038"/>
    </source>
</evidence>
<organism evidence="4 5">
    <name type="scientific">Gordonia otitidis (strain DSM 44809 / CCUG 52243 / JCM 12355 / NBRC 100426 / IFM 10032)</name>
    <dbReference type="NCBI Taxonomy" id="1108044"/>
    <lineage>
        <taxon>Bacteria</taxon>
        <taxon>Bacillati</taxon>
        <taxon>Actinomycetota</taxon>
        <taxon>Actinomycetes</taxon>
        <taxon>Mycobacteriales</taxon>
        <taxon>Gordoniaceae</taxon>
        <taxon>Gordonia</taxon>
    </lineage>
</organism>
<dbReference type="InterPro" id="IPR050109">
    <property type="entry name" value="HTH-type_TetR-like_transc_reg"/>
</dbReference>
<dbReference type="STRING" id="1108044.GOOTI_036_00600"/>
<evidence type="ECO:0000313" key="4">
    <source>
        <dbReference type="EMBL" id="GAB33049.1"/>
    </source>
</evidence>
<protein>
    <submittedName>
        <fullName evidence="4">TetR family transcriptional regulator</fullName>
    </submittedName>
</protein>
<dbReference type="PROSITE" id="PS50977">
    <property type="entry name" value="HTH_TETR_2"/>
    <property type="match status" value="1"/>
</dbReference>
<evidence type="ECO:0000259" key="3">
    <source>
        <dbReference type="PROSITE" id="PS50977"/>
    </source>
</evidence>
<name>H5THU1_GORO1</name>
<evidence type="ECO:0000256" key="2">
    <source>
        <dbReference type="PROSITE-ProRule" id="PRU00335"/>
    </source>
</evidence>
<keyword evidence="1 2" id="KW-0238">DNA-binding</keyword>
<sequence>MSTRQRMTPEARRADLLDVGMRAFSSTSDFEALSMAEIAAQAGVTRRLMYHYFPTKAEFFGAIWEAAHSDLRHKVSTLTAPTVRDRISAALDAYLDFYDEHLALVMIANRSSISADPAVRGPIERDMHSLCNAFLDAAGAHGHARELGIVAFSGWIAFVRASSVGSIVDGRITRAENHQLCMSVIDAAVGTYVDLSRPPC</sequence>
<evidence type="ECO:0000256" key="1">
    <source>
        <dbReference type="ARBA" id="ARBA00023125"/>
    </source>
</evidence>
<feature type="DNA-binding region" description="H-T-H motif" evidence="2">
    <location>
        <begin position="34"/>
        <end position="53"/>
    </location>
</feature>